<evidence type="ECO:0000256" key="5">
    <source>
        <dbReference type="SAM" id="MobiDB-lite"/>
    </source>
</evidence>
<feature type="transmembrane region" description="Helical" evidence="6">
    <location>
        <begin position="6"/>
        <end position="29"/>
    </location>
</feature>
<dbReference type="PANTHER" id="PTHR12570">
    <property type="match status" value="1"/>
</dbReference>
<feature type="transmembrane region" description="Helical" evidence="6">
    <location>
        <begin position="253"/>
        <end position="273"/>
    </location>
</feature>
<feature type="transmembrane region" description="Helical" evidence="6">
    <location>
        <begin position="106"/>
        <end position="125"/>
    </location>
</feature>
<organism evidence="7 8">
    <name type="scientific">Orbilia blumenaviensis</name>
    <dbReference type="NCBI Taxonomy" id="1796055"/>
    <lineage>
        <taxon>Eukaryota</taxon>
        <taxon>Fungi</taxon>
        <taxon>Dikarya</taxon>
        <taxon>Ascomycota</taxon>
        <taxon>Pezizomycotina</taxon>
        <taxon>Orbiliomycetes</taxon>
        <taxon>Orbiliales</taxon>
        <taxon>Orbiliaceae</taxon>
        <taxon>Orbilia</taxon>
    </lineage>
</organism>
<dbReference type="PANTHER" id="PTHR12570:SF86">
    <property type="entry name" value="ADR321CP"/>
    <property type="match status" value="1"/>
</dbReference>
<keyword evidence="2 6" id="KW-0812">Transmembrane</keyword>
<dbReference type="InterPro" id="IPR037185">
    <property type="entry name" value="EmrE-like"/>
</dbReference>
<dbReference type="Pfam" id="PF05653">
    <property type="entry name" value="Mg_trans_NIPA"/>
    <property type="match status" value="1"/>
</dbReference>
<keyword evidence="8" id="KW-1185">Reference proteome</keyword>
<dbReference type="InterPro" id="IPR008521">
    <property type="entry name" value="Mg_trans_NIPA"/>
</dbReference>
<evidence type="ECO:0000313" key="8">
    <source>
        <dbReference type="Proteomes" id="UP001373714"/>
    </source>
</evidence>
<feature type="transmembrane region" description="Helical" evidence="6">
    <location>
        <begin position="224"/>
        <end position="241"/>
    </location>
</feature>
<dbReference type="EMBL" id="JAVHNS010000002">
    <property type="protein sequence ID" value="KAK6361088.1"/>
    <property type="molecule type" value="Genomic_DNA"/>
</dbReference>
<feature type="region of interest" description="Disordered" evidence="5">
    <location>
        <begin position="387"/>
        <end position="419"/>
    </location>
</feature>
<evidence type="ECO:0000313" key="7">
    <source>
        <dbReference type="EMBL" id="KAK6361088.1"/>
    </source>
</evidence>
<protein>
    <recommendedName>
        <fullName evidence="9">Magnesium transporter</fullName>
    </recommendedName>
</protein>
<proteinExistence type="predicted"/>
<gene>
    <name evidence="7" type="ORF">TWF730_004838</name>
</gene>
<sequence>MDLSSHAAIVIGIFVGVISTSVQSLGLTLQRKSHLLEEQQPIQRPPYRRRRWQIGMGLFITSNILGSSVQIGTLPLVILSPLQASGLVFNSICASALLGEPFTLHSLVGTILVCVGAGLIAIFGTIKEPVHNLDELILLLYRRGFLVWLVGQGMIIILLQCIAQMSNNSRGSNGTKWRIIRGTAYGSISGILSADSLLLAKSAVELLIRTVVTGDNQFTSWPSWIIVISLVAAALSQLFYLHKGLKLCSTSVLYPLVFCVYNIFAISNGLIYYNQAGRLSTLSSSLIALGVFILLSGVLALSWRLEQSNQAFAQDADGPPVDDEESERTHLLTEPPDSPVISEGWLRYLNVKSVSFVQRKASPILPTRYGTIPRRRTMTETREILAELESESDSSPPPGGHDRGNQAERGNGTEPLVLI</sequence>
<dbReference type="AlphaFoldDB" id="A0AAV9VHM1"/>
<evidence type="ECO:0008006" key="9">
    <source>
        <dbReference type="Google" id="ProtNLM"/>
    </source>
</evidence>
<feature type="transmembrane region" description="Helical" evidence="6">
    <location>
        <begin position="50"/>
        <end position="71"/>
    </location>
</feature>
<keyword evidence="3 6" id="KW-1133">Transmembrane helix</keyword>
<accession>A0AAV9VHM1</accession>
<evidence type="ECO:0000256" key="1">
    <source>
        <dbReference type="ARBA" id="ARBA00004141"/>
    </source>
</evidence>
<feature type="transmembrane region" description="Helical" evidence="6">
    <location>
        <begin position="145"/>
        <end position="163"/>
    </location>
</feature>
<dbReference type="SUPFAM" id="SSF103481">
    <property type="entry name" value="Multidrug resistance efflux transporter EmrE"/>
    <property type="match status" value="1"/>
</dbReference>
<evidence type="ECO:0000256" key="4">
    <source>
        <dbReference type="ARBA" id="ARBA00023136"/>
    </source>
</evidence>
<comment type="subcellular location">
    <subcellularLocation>
        <location evidence="1">Membrane</location>
        <topology evidence="1">Multi-pass membrane protein</topology>
    </subcellularLocation>
</comment>
<evidence type="ECO:0000256" key="2">
    <source>
        <dbReference type="ARBA" id="ARBA00022692"/>
    </source>
</evidence>
<reference evidence="7 8" key="1">
    <citation type="submission" date="2019-10" db="EMBL/GenBank/DDBJ databases">
        <authorList>
            <person name="Palmer J.M."/>
        </authorList>
    </citation>
    <scope>NUCLEOTIDE SEQUENCE [LARGE SCALE GENOMIC DNA]</scope>
    <source>
        <strain evidence="7 8">TWF730</strain>
    </source>
</reference>
<name>A0AAV9VHM1_9PEZI</name>
<feature type="transmembrane region" description="Helical" evidence="6">
    <location>
        <begin position="285"/>
        <end position="303"/>
    </location>
</feature>
<dbReference type="Proteomes" id="UP001373714">
    <property type="component" value="Unassembled WGS sequence"/>
</dbReference>
<evidence type="ECO:0000256" key="3">
    <source>
        <dbReference type="ARBA" id="ARBA00022989"/>
    </source>
</evidence>
<feature type="region of interest" description="Disordered" evidence="5">
    <location>
        <begin position="313"/>
        <end position="336"/>
    </location>
</feature>
<keyword evidence="4 6" id="KW-0472">Membrane</keyword>
<dbReference type="GO" id="GO:0016020">
    <property type="term" value="C:membrane"/>
    <property type="evidence" value="ECO:0007669"/>
    <property type="project" value="UniProtKB-SubCell"/>
</dbReference>
<evidence type="ECO:0000256" key="6">
    <source>
        <dbReference type="SAM" id="Phobius"/>
    </source>
</evidence>
<comment type="caution">
    <text evidence="7">The sequence shown here is derived from an EMBL/GenBank/DDBJ whole genome shotgun (WGS) entry which is preliminary data.</text>
</comment>
<feature type="transmembrane region" description="Helical" evidence="6">
    <location>
        <begin position="184"/>
        <end position="204"/>
    </location>
</feature>
<dbReference type="GO" id="GO:0015095">
    <property type="term" value="F:magnesium ion transmembrane transporter activity"/>
    <property type="evidence" value="ECO:0007669"/>
    <property type="project" value="InterPro"/>
</dbReference>